<comment type="caution">
    <text evidence="2">The sequence shown here is derived from an EMBL/GenBank/DDBJ whole genome shotgun (WGS) entry which is preliminary data.</text>
</comment>
<dbReference type="Proteomes" id="UP000256257">
    <property type="component" value="Unassembled WGS sequence"/>
</dbReference>
<evidence type="ECO:0000313" key="3">
    <source>
        <dbReference type="Proteomes" id="UP000256257"/>
    </source>
</evidence>
<gene>
    <name evidence="2" type="ORF">DRF67_04055</name>
</gene>
<name>A0A3D9B8F3_9FLAO</name>
<reference evidence="2 3" key="1">
    <citation type="submission" date="2018-06" db="EMBL/GenBank/DDBJ databases">
        <title>Novel Chryseobacterium species.</title>
        <authorList>
            <person name="Newman J."/>
            <person name="Hugo C."/>
            <person name="Oosthuizen L."/>
            <person name="Charimba G."/>
        </authorList>
    </citation>
    <scope>NUCLEOTIDE SEQUENCE [LARGE SCALE GENOMIC DNA]</scope>
    <source>
        <strain evidence="2 3">7_F195</strain>
    </source>
</reference>
<feature type="transmembrane region" description="Helical" evidence="1">
    <location>
        <begin position="117"/>
        <end position="135"/>
    </location>
</feature>
<evidence type="ECO:0000256" key="1">
    <source>
        <dbReference type="SAM" id="Phobius"/>
    </source>
</evidence>
<dbReference type="AlphaFoldDB" id="A0A3D9B8F3"/>
<evidence type="ECO:0000313" key="2">
    <source>
        <dbReference type="EMBL" id="REC49647.1"/>
    </source>
</evidence>
<feature type="transmembrane region" description="Helical" evidence="1">
    <location>
        <begin position="172"/>
        <end position="193"/>
    </location>
</feature>
<dbReference type="EMBL" id="QNVV01000002">
    <property type="protein sequence ID" value="REC49647.1"/>
    <property type="molecule type" value="Genomic_DNA"/>
</dbReference>
<protein>
    <submittedName>
        <fullName evidence="2">Uncharacterized protein</fullName>
    </submittedName>
</protein>
<keyword evidence="3" id="KW-1185">Reference proteome</keyword>
<keyword evidence="1" id="KW-0472">Membrane</keyword>
<dbReference type="RefSeq" id="WP_115926893.1">
    <property type="nucleotide sequence ID" value="NZ_QNVV01000002.1"/>
</dbReference>
<proteinExistence type="predicted"/>
<sequence>MKNIYRSYNEEDLLIAYLYMVDHTGTINNEMLEAINQKFNYNDFVKKADYRKLLIKEKGRISFEIHNRVQEGKDIDFIMENISSEIMDEEGLKVFILEKFSQFSKVKENNKIDKKTVYKCLLGIVIASVIGTLILDAVILFTAHFSFFLLVPVYIINYFVIRIITGKTRDNLIVFLAVLISVIVSTVLSLVYIM</sequence>
<accession>A0A3D9B8F3</accession>
<feature type="transmembrane region" description="Helical" evidence="1">
    <location>
        <begin position="141"/>
        <end position="160"/>
    </location>
</feature>
<keyword evidence="1" id="KW-1133">Transmembrane helix</keyword>
<dbReference type="OrthoDB" id="1271572at2"/>
<keyword evidence="1" id="KW-0812">Transmembrane</keyword>
<organism evidence="2 3">
    <name type="scientific">Chryseobacterium pennipullorum</name>
    <dbReference type="NCBI Taxonomy" id="2258963"/>
    <lineage>
        <taxon>Bacteria</taxon>
        <taxon>Pseudomonadati</taxon>
        <taxon>Bacteroidota</taxon>
        <taxon>Flavobacteriia</taxon>
        <taxon>Flavobacteriales</taxon>
        <taxon>Weeksellaceae</taxon>
        <taxon>Chryseobacterium group</taxon>
        <taxon>Chryseobacterium</taxon>
    </lineage>
</organism>